<gene>
    <name evidence="5" type="ORF">BEL07_21635</name>
</gene>
<evidence type="ECO:0000256" key="2">
    <source>
        <dbReference type="ARBA" id="ARBA00022801"/>
    </source>
</evidence>
<keyword evidence="6" id="KW-1185">Reference proteome</keyword>
<dbReference type="Proteomes" id="UP000178953">
    <property type="component" value="Unassembled WGS sequence"/>
</dbReference>
<proteinExistence type="inferred from homology"/>
<comment type="similarity">
    <text evidence="1 3">Belongs to the type-B carboxylesterase/lipase family.</text>
</comment>
<accession>A0A1E8PZE9</accession>
<organism evidence="5 6">
    <name type="scientific">Mycolicibacterium grossiae</name>
    <dbReference type="NCBI Taxonomy" id="1552759"/>
    <lineage>
        <taxon>Bacteria</taxon>
        <taxon>Bacillati</taxon>
        <taxon>Actinomycetota</taxon>
        <taxon>Actinomycetes</taxon>
        <taxon>Mycobacteriales</taxon>
        <taxon>Mycobacteriaceae</taxon>
        <taxon>Mycolicibacterium</taxon>
    </lineage>
</organism>
<dbReference type="RefSeq" id="WP_070355121.1">
    <property type="nucleotide sequence ID" value="NZ_CP043474.1"/>
</dbReference>
<dbReference type="GO" id="GO:0016787">
    <property type="term" value="F:hydrolase activity"/>
    <property type="evidence" value="ECO:0007669"/>
    <property type="project" value="UniProtKB-KW"/>
</dbReference>
<dbReference type="EMBL" id="MCHX01000059">
    <property type="protein sequence ID" value="OFJ51675.1"/>
    <property type="molecule type" value="Genomic_DNA"/>
</dbReference>
<evidence type="ECO:0000256" key="3">
    <source>
        <dbReference type="RuleBase" id="RU361235"/>
    </source>
</evidence>
<comment type="caution">
    <text evidence="5">The sequence shown here is derived from an EMBL/GenBank/DDBJ whole genome shotgun (WGS) entry which is preliminary data.</text>
</comment>
<dbReference type="Gene3D" id="3.40.50.1820">
    <property type="entry name" value="alpha/beta hydrolase"/>
    <property type="match status" value="1"/>
</dbReference>
<evidence type="ECO:0000313" key="6">
    <source>
        <dbReference type="Proteomes" id="UP000178953"/>
    </source>
</evidence>
<dbReference type="EC" id="3.1.1.-" evidence="3"/>
<dbReference type="InterPro" id="IPR050309">
    <property type="entry name" value="Type-B_Carboxylest/Lipase"/>
</dbReference>
<evidence type="ECO:0000256" key="1">
    <source>
        <dbReference type="ARBA" id="ARBA00005964"/>
    </source>
</evidence>
<dbReference type="InterPro" id="IPR029058">
    <property type="entry name" value="AB_hydrolase_fold"/>
</dbReference>
<dbReference type="SUPFAM" id="SSF53474">
    <property type="entry name" value="alpha/beta-Hydrolases"/>
    <property type="match status" value="1"/>
</dbReference>
<name>A0A1E8PZE9_9MYCO</name>
<sequence>MPEPIISTTSGRIRGTERDGVLRFRGVPYAAAPVGAARFAAPAPRPGWSGVRDATVPGPTAPQARRDGFGALDASPLFVVSDLSPDYLTVNVWAPRGESRCPVMVFVHGGGFLSGSTRSPLYDGAAFARDGIVFVSVTYRLGLIGFLDLPDAPSNRGLLDVLAALRWVRANAEAFGGDPGNVTLFGQSAGATLTTAAMTTPGAGDLVRRVIVQSGNPTGAFDPEQAARVTHRAGTLLDSPPTAEMLAARSDDDLVALGAALTGTEVRTPTHIDPLAGLSPFALVLDRQPAEAVAAGVGADVPVLIGTNDDEGHLYLAPHGLLATSTEDDVRALAARTSLDPQGVIDRIRAGRPGASWGEVRSALLGEALFGAGTRRLVDAHARRAAAPRHEYRFGWRSSALDGTLGAAHTVELPFVFDRLSVPALRGPRGLLGPDEPPVALADAMHGAWVSYARTGDPGWDGLRRFDG</sequence>
<feature type="domain" description="Carboxylesterase type B" evidence="4">
    <location>
        <begin position="3"/>
        <end position="458"/>
    </location>
</feature>
<dbReference type="PROSITE" id="PS00122">
    <property type="entry name" value="CARBOXYLESTERASE_B_1"/>
    <property type="match status" value="1"/>
</dbReference>
<dbReference type="ESTHER" id="9myco-a0a1e8pze9">
    <property type="family name" value="Carb_B_Bacteria"/>
</dbReference>
<dbReference type="OrthoDB" id="3199405at2"/>
<protein>
    <recommendedName>
        <fullName evidence="3">Carboxylic ester hydrolase</fullName>
        <ecNumber evidence="3">3.1.1.-</ecNumber>
    </recommendedName>
</protein>
<dbReference type="Pfam" id="PF00135">
    <property type="entry name" value="COesterase"/>
    <property type="match status" value="1"/>
</dbReference>
<keyword evidence="2 3" id="KW-0378">Hydrolase</keyword>
<dbReference type="PANTHER" id="PTHR11559">
    <property type="entry name" value="CARBOXYLESTERASE"/>
    <property type="match status" value="1"/>
</dbReference>
<evidence type="ECO:0000259" key="4">
    <source>
        <dbReference type="Pfam" id="PF00135"/>
    </source>
</evidence>
<dbReference type="AlphaFoldDB" id="A0A1E8PZE9"/>
<evidence type="ECO:0000313" key="5">
    <source>
        <dbReference type="EMBL" id="OFJ51675.1"/>
    </source>
</evidence>
<dbReference type="InterPro" id="IPR019826">
    <property type="entry name" value="Carboxylesterase_B_AS"/>
</dbReference>
<reference evidence="5 6" key="1">
    <citation type="submission" date="2016-09" db="EMBL/GenBank/DDBJ databases">
        <title>genome sequence of Mycobacterium sp. 739 SCH.</title>
        <authorList>
            <person name="Greninger A.L."/>
            <person name="Qin X."/>
            <person name="Jerome K."/>
            <person name="Vora S."/>
            <person name="Quinn K."/>
        </authorList>
    </citation>
    <scope>NUCLEOTIDE SEQUENCE [LARGE SCALE GENOMIC DNA]</scope>
    <source>
        <strain evidence="5 6">SCH</strain>
    </source>
</reference>
<dbReference type="InterPro" id="IPR002018">
    <property type="entry name" value="CarbesteraseB"/>
</dbReference>